<evidence type="ECO:0000256" key="1">
    <source>
        <dbReference type="ARBA" id="ARBA00023125"/>
    </source>
</evidence>
<name>A0A9D0ZX09_9FIRM</name>
<keyword evidence="1" id="KW-0238">DNA-binding</keyword>
<dbReference type="GO" id="GO:0003677">
    <property type="term" value="F:DNA binding"/>
    <property type="evidence" value="ECO:0007669"/>
    <property type="project" value="UniProtKB-KW"/>
</dbReference>
<proteinExistence type="predicted"/>
<sequence>MIDKEEMGRRIREHREKRGMTREEMAELIESPPGELERWEKGESVPDLEQSQRIAAVCGTTVDKLLNRRKPGTHKMFHEKKMYTYLKGVANSRDLMETQKALIYARDRHANQFRKEGVPYIVHPLAMACNALAMGLYDDNLLATILLHDVLEDCGVKAEELPVNDTVKRGVERMTFRIREGETKQEAMERYYGELIDSKEASITKLIDRCHNVSSMSQAFSKEKLREYIQETRDYVLPFIKRVKRNYPELTDVCFILKYHIRSVVDSIEAVMALYEKEESSGQEG</sequence>
<dbReference type="InterPro" id="IPR010982">
    <property type="entry name" value="Lambda_DNA-bd_dom_sf"/>
</dbReference>
<evidence type="ECO:0000313" key="4">
    <source>
        <dbReference type="EMBL" id="HIQ97436.1"/>
    </source>
</evidence>
<dbReference type="SUPFAM" id="SSF47413">
    <property type="entry name" value="lambda repressor-like DNA-binding domains"/>
    <property type="match status" value="1"/>
</dbReference>
<feature type="domain" description="HTH cro/C1-type" evidence="3">
    <location>
        <begin position="11"/>
        <end position="65"/>
    </location>
</feature>
<protein>
    <submittedName>
        <fullName evidence="4">Helix-turn-helix domain-containing protein</fullName>
    </submittedName>
</protein>
<dbReference type="Pfam" id="PF13328">
    <property type="entry name" value="HD_4"/>
    <property type="match status" value="1"/>
</dbReference>
<gene>
    <name evidence="4" type="ORF">IAB26_12860</name>
</gene>
<reference evidence="4" key="2">
    <citation type="journal article" date="2021" name="PeerJ">
        <title>Extensive microbial diversity within the chicken gut microbiome revealed by metagenomics and culture.</title>
        <authorList>
            <person name="Gilroy R."/>
            <person name="Ravi A."/>
            <person name="Getino M."/>
            <person name="Pursley I."/>
            <person name="Horton D.L."/>
            <person name="Alikhan N.F."/>
            <person name="Baker D."/>
            <person name="Gharbi K."/>
            <person name="Hall N."/>
            <person name="Watson M."/>
            <person name="Adriaenssens E.M."/>
            <person name="Foster-Nyarko E."/>
            <person name="Jarju S."/>
            <person name="Secka A."/>
            <person name="Antonio M."/>
            <person name="Oren A."/>
            <person name="Chaudhuri R.R."/>
            <person name="La Ragione R."/>
            <person name="Hildebrand F."/>
            <person name="Pallen M.J."/>
        </authorList>
    </citation>
    <scope>NUCLEOTIDE SEQUENCE</scope>
    <source>
        <strain evidence="4">ChiSjej3B21-11622</strain>
    </source>
</reference>
<accession>A0A9D0ZX09</accession>
<dbReference type="Proteomes" id="UP000886886">
    <property type="component" value="Unassembled WGS sequence"/>
</dbReference>
<dbReference type="Pfam" id="PF01381">
    <property type="entry name" value="HTH_3"/>
    <property type="match status" value="1"/>
</dbReference>
<dbReference type="InterPro" id="IPR003607">
    <property type="entry name" value="HD/PDEase_dom"/>
</dbReference>
<dbReference type="SUPFAM" id="SSF109604">
    <property type="entry name" value="HD-domain/PDEase-like"/>
    <property type="match status" value="1"/>
</dbReference>
<evidence type="ECO:0000313" key="5">
    <source>
        <dbReference type="Proteomes" id="UP000886886"/>
    </source>
</evidence>
<dbReference type="SMART" id="SM00471">
    <property type="entry name" value="HDc"/>
    <property type="match status" value="1"/>
</dbReference>
<dbReference type="Gene3D" id="1.10.3210.10">
    <property type="entry name" value="Hypothetical protein af1432"/>
    <property type="match status" value="1"/>
</dbReference>
<dbReference type="PANTHER" id="PTHR46558">
    <property type="entry name" value="TRACRIPTIONAL REGULATORY PROTEIN-RELATED-RELATED"/>
    <property type="match status" value="1"/>
</dbReference>
<evidence type="ECO:0000256" key="2">
    <source>
        <dbReference type="SAM" id="MobiDB-lite"/>
    </source>
</evidence>
<feature type="region of interest" description="Disordered" evidence="2">
    <location>
        <begin position="1"/>
        <end position="24"/>
    </location>
</feature>
<reference evidence="4" key="1">
    <citation type="submission" date="2020-10" db="EMBL/GenBank/DDBJ databases">
        <authorList>
            <person name="Gilroy R."/>
        </authorList>
    </citation>
    <scope>NUCLEOTIDE SEQUENCE</scope>
    <source>
        <strain evidence="4">ChiSjej3B21-11622</strain>
    </source>
</reference>
<dbReference type="PROSITE" id="PS50943">
    <property type="entry name" value="HTH_CROC1"/>
    <property type="match status" value="1"/>
</dbReference>
<evidence type="ECO:0000259" key="3">
    <source>
        <dbReference type="PROSITE" id="PS50943"/>
    </source>
</evidence>
<dbReference type="PANTHER" id="PTHR46558:SF11">
    <property type="entry name" value="HTH-TYPE TRANSCRIPTIONAL REGULATOR XRE"/>
    <property type="match status" value="1"/>
</dbReference>
<organism evidence="4 5">
    <name type="scientific">Candidatus Limivivens merdigallinarum</name>
    <dbReference type="NCBI Taxonomy" id="2840859"/>
    <lineage>
        <taxon>Bacteria</taxon>
        <taxon>Bacillati</taxon>
        <taxon>Bacillota</taxon>
        <taxon>Clostridia</taxon>
        <taxon>Lachnospirales</taxon>
        <taxon>Lachnospiraceae</taxon>
        <taxon>Lachnospiraceae incertae sedis</taxon>
        <taxon>Candidatus Limivivens</taxon>
    </lineage>
</organism>
<dbReference type="InterPro" id="IPR001387">
    <property type="entry name" value="Cro/C1-type_HTH"/>
</dbReference>
<dbReference type="CDD" id="cd00093">
    <property type="entry name" value="HTH_XRE"/>
    <property type="match status" value="1"/>
</dbReference>
<dbReference type="AlphaFoldDB" id="A0A9D0ZX09"/>
<dbReference type="Gene3D" id="1.10.260.40">
    <property type="entry name" value="lambda repressor-like DNA-binding domains"/>
    <property type="match status" value="1"/>
</dbReference>
<dbReference type="EMBL" id="DVFT01000189">
    <property type="protein sequence ID" value="HIQ97436.1"/>
    <property type="molecule type" value="Genomic_DNA"/>
</dbReference>
<comment type="caution">
    <text evidence="4">The sequence shown here is derived from an EMBL/GenBank/DDBJ whole genome shotgun (WGS) entry which is preliminary data.</text>
</comment>
<dbReference type="SMART" id="SM00530">
    <property type="entry name" value="HTH_XRE"/>
    <property type="match status" value="1"/>
</dbReference>